<accession>A0AAV2N0R4</accession>
<name>A0AAV2N0R4_9HYME</name>
<evidence type="ECO:0000313" key="2">
    <source>
        <dbReference type="EMBL" id="CAL1672846.1"/>
    </source>
</evidence>
<protein>
    <submittedName>
        <fullName evidence="2">Uncharacterized protein</fullName>
    </submittedName>
</protein>
<keyword evidence="3" id="KW-1185">Reference proteome</keyword>
<feature type="region of interest" description="Disordered" evidence="1">
    <location>
        <begin position="1"/>
        <end position="20"/>
    </location>
</feature>
<organism evidence="2 3">
    <name type="scientific">Lasius platythorax</name>
    <dbReference type="NCBI Taxonomy" id="488582"/>
    <lineage>
        <taxon>Eukaryota</taxon>
        <taxon>Metazoa</taxon>
        <taxon>Ecdysozoa</taxon>
        <taxon>Arthropoda</taxon>
        <taxon>Hexapoda</taxon>
        <taxon>Insecta</taxon>
        <taxon>Pterygota</taxon>
        <taxon>Neoptera</taxon>
        <taxon>Endopterygota</taxon>
        <taxon>Hymenoptera</taxon>
        <taxon>Apocrita</taxon>
        <taxon>Aculeata</taxon>
        <taxon>Formicoidea</taxon>
        <taxon>Formicidae</taxon>
        <taxon>Formicinae</taxon>
        <taxon>Lasius</taxon>
        <taxon>Lasius</taxon>
    </lineage>
</organism>
<sequence>MDNVPNLSSGSTSGTLNTNFCDTDFPAQEMENNNIYYIELDTEEIEDTENIVLENINTNNTINTTPHTQVPPKVRGKVLERKQVNI</sequence>
<reference evidence="2" key="1">
    <citation type="submission" date="2024-04" db="EMBL/GenBank/DDBJ databases">
        <authorList>
            <consortium name="Molecular Ecology Group"/>
        </authorList>
    </citation>
    <scope>NUCLEOTIDE SEQUENCE</scope>
</reference>
<dbReference type="AlphaFoldDB" id="A0AAV2N0R4"/>
<dbReference type="EMBL" id="CAXIPU020001029">
    <property type="protein sequence ID" value="CAL1672846.1"/>
    <property type="molecule type" value="Genomic_DNA"/>
</dbReference>
<evidence type="ECO:0000256" key="1">
    <source>
        <dbReference type="SAM" id="MobiDB-lite"/>
    </source>
</evidence>
<comment type="caution">
    <text evidence="2">The sequence shown here is derived from an EMBL/GenBank/DDBJ whole genome shotgun (WGS) entry which is preliminary data.</text>
</comment>
<proteinExistence type="predicted"/>
<gene>
    <name evidence="2" type="ORF">LPLAT_LOCUS12833</name>
</gene>
<evidence type="ECO:0000313" key="3">
    <source>
        <dbReference type="Proteomes" id="UP001497644"/>
    </source>
</evidence>
<feature type="compositionally biased region" description="Low complexity" evidence="1">
    <location>
        <begin position="1"/>
        <end position="19"/>
    </location>
</feature>
<dbReference type="Proteomes" id="UP001497644">
    <property type="component" value="Unassembled WGS sequence"/>
</dbReference>